<dbReference type="RefSeq" id="WP_066380832.1">
    <property type="nucleotide sequence ID" value="NZ_LTAZ01000004.1"/>
</dbReference>
<evidence type="ECO:0000313" key="7">
    <source>
        <dbReference type="Proteomes" id="UP000075321"/>
    </source>
</evidence>
<dbReference type="AlphaFoldDB" id="A0A151AFT2"/>
<keyword evidence="7" id="KW-1185">Reference proteome</keyword>
<dbReference type="InterPro" id="IPR032808">
    <property type="entry name" value="DoxX"/>
</dbReference>
<comment type="subcellular location">
    <subcellularLocation>
        <location evidence="1">Membrane</location>
        <topology evidence="1">Multi-pass membrane protein</topology>
    </subcellularLocation>
</comment>
<evidence type="ECO:0000256" key="1">
    <source>
        <dbReference type="ARBA" id="ARBA00004141"/>
    </source>
</evidence>
<evidence type="ECO:0008006" key="8">
    <source>
        <dbReference type="Google" id="ProtNLM"/>
    </source>
</evidence>
<evidence type="ECO:0000256" key="5">
    <source>
        <dbReference type="SAM" id="Phobius"/>
    </source>
</evidence>
<dbReference type="Pfam" id="PF07681">
    <property type="entry name" value="DoxX"/>
    <property type="match status" value="1"/>
</dbReference>
<feature type="transmembrane region" description="Helical" evidence="5">
    <location>
        <begin position="20"/>
        <end position="38"/>
    </location>
</feature>
<feature type="transmembrane region" description="Helical" evidence="5">
    <location>
        <begin position="58"/>
        <end position="78"/>
    </location>
</feature>
<evidence type="ECO:0000256" key="3">
    <source>
        <dbReference type="ARBA" id="ARBA00022989"/>
    </source>
</evidence>
<proteinExistence type="predicted"/>
<name>A0A151AFT2_9EURY</name>
<evidence type="ECO:0000256" key="2">
    <source>
        <dbReference type="ARBA" id="ARBA00022692"/>
    </source>
</evidence>
<reference evidence="6 7" key="1">
    <citation type="submission" date="2016-02" db="EMBL/GenBank/DDBJ databases">
        <title>Genome sequence of Halalkalicoccus paucihalophilus DSM 24557.</title>
        <authorList>
            <person name="Poehlein A."/>
            <person name="Daniel R."/>
        </authorList>
    </citation>
    <scope>NUCLEOTIDE SEQUENCE [LARGE SCALE GENOMIC DNA]</scope>
    <source>
        <strain evidence="6 7">DSM 24557</strain>
    </source>
</reference>
<dbReference type="GO" id="GO:0016020">
    <property type="term" value="C:membrane"/>
    <property type="evidence" value="ECO:0007669"/>
    <property type="project" value="UniProtKB-SubCell"/>
</dbReference>
<dbReference type="Proteomes" id="UP000075321">
    <property type="component" value="Unassembled WGS sequence"/>
</dbReference>
<comment type="caution">
    <text evidence="6">The sequence shown here is derived from an EMBL/GenBank/DDBJ whole genome shotgun (WGS) entry which is preliminary data.</text>
</comment>
<evidence type="ECO:0000256" key="4">
    <source>
        <dbReference type="ARBA" id="ARBA00023136"/>
    </source>
</evidence>
<protein>
    <recommendedName>
        <fullName evidence="8">DoxX</fullName>
    </recommendedName>
</protein>
<gene>
    <name evidence="6" type="ORF">HAPAU_13520</name>
</gene>
<evidence type="ECO:0000313" key="6">
    <source>
        <dbReference type="EMBL" id="KYH26257.1"/>
    </source>
</evidence>
<dbReference type="OrthoDB" id="340328at2157"/>
<sequence length="138" mass="15118">MGDKRKSNSIATKRDPPALLGRLLFGGMLLAAAINAFRGMEGQIAYAESKDITYADRIVPLTSGMLALGSVGIVLWRFPRLATGAVVTFLAGVTPTMHDFWNVPDEQKQNEMNHFIKNGAMLGAALAFLHRAFQRKQK</sequence>
<dbReference type="PATRIC" id="fig|1008153.3.peg.1363"/>
<keyword evidence="3 5" id="KW-1133">Transmembrane helix</keyword>
<keyword evidence="2 5" id="KW-0812">Transmembrane</keyword>
<keyword evidence="4 5" id="KW-0472">Membrane</keyword>
<dbReference type="EMBL" id="LTAZ01000004">
    <property type="protein sequence ID" value="KYH26257.1"/>
    <property type="molecule type" value="Genomic_DNA"/>
</dbReference>
<organism evidence="6 7">
    <name type="scientific">Halalkalicoccus paucihalophilus</name>
    <dbReference type="NCBI Taxonomy" id="1008153"/>
    <lineage>
        <taxon>Archaea</taxon>
        <taxon>Methanobacteriati</taxon>
        <taxon>Methanobacteriota</taxon>
        <taxon>Stenosarchaea group</taxon>
        <taxon>Halobacteria</taxon>
        <taxon>Halobacteriales</taxon>
        <taxon>Halococcaceae</taxon>
        <taxon>Halalkalicoccus</taxon>
    </lineage>
</organism>
<accession>A0A151AFT2</accession>